<evidence type="ECO:0000313" key="2">
    <source>
        <dbReference type="EMBL" id="KAF7849435.1"/>
    </source>
</evidence>
<name>A0A8T0CU05_CORYI</name>
<evidence type="ECO:0000313" key="3">
    <source>
        <dbReference type="Proteomes" id="UP000806378"/>
    </source>
</evidence>
<dbReference type="Proteomes" id="UP000806378">
    <property type="component" value="Unassembled WGS sequence"/>
</dbReference>
<dbReference type="Gene3D" id="1.20.1280.50">
    <property type="match status" value="1"/>
</dbReference>
<feature type="domain" description="F-box" evidence="1">
    <location>
        <begin position="1"/>
        <end position="46"/>
    </location>
</feature>
<accession>A0A8T0CU05</accession>
<dbReference type="SUPFAM" id="SSF81383">
    <property type="entry name" value="F-box domain"/>
    <property type="match status" value="1"/>
</dbReference>
<dbReference type="OrthoDB" id="5319261at2759"/>
<dbReference type="Gramene" id="rna-gnl|WGS:JABURB|Cocit.L0804.1">
    <property type="protein sequence ID" value="cds-KAF7849435.1"/>
    <property type="gene ID" value="gene-BT93_L0804"/>
</dbReference>
<dbReference type="SMART" id="SM00256">
    <property type="entry name" value="FBOX"/>
    <property type="match status" value="1"/>
</dbReference>
<dbReference type="PROSITE" id="PS50181">
    <property type="entry name" value="FBOX"/>
    <property type="match status" value="1"/>
</dbReference>
<dbReference type="EMBL" id="MU089781">
    <property type="protein sequence ID" value="KAF7849435.1"/>
    <property type="molecule type" value="Genomic_DNA"/>
</dbReference>
<evidence type="ECO:0000259" key="1">
    <source>
        <dbReference type="PROSITE" id="PS50181"/>
    </source>
</evidence>
<dbReference type="Pfam" id="PF00646">
    <property type="entry name" value="F-box"/>
    <property type="match status" value="1"/>
</dbReference>
<dbReference type="AlphaFoldDB" id="A0A8T0CU05"/>
<dbReference type="InterPro" id="IPR001810">
    <property type="entry name" value="F-box_dom"/>
</dbReference>
<keyword evidence="3" id="KW-1185">Reference proteome</keyword>
<organism evidence="2 3">
    <name type="scientific">Corymbia citriodora subsp. variegata</name>
    <dbReference type="NCBI Taxonomy" id="360336"/>
    <lineage>
        <taxon>Eukaryota</taxon>
        <taxon>Viridiplantae</taxon>
        <taxon>Streptophyta</taxon>
        <taxon>Embryophyta</taxon>
        <taxon>Tracheophyta</taxon>
        <taxon>Spermatophyta</taxon>
        <taxon>Magnoliopsida</taxon>
        <taxon>eudicotyledons</taxon>
        <taxon>Gunneridae</taxon>
        <taxon>Pentapetalae</taxon>
        <taxon>rosids</taxon>
        <taxon>malvids</taxon>
        <taxon>Myrtales</taxon>
        <taxon>Myrtaceae</taxon>
        <taxon>Myrtoideae</taxon>
        <taxon>Eucalypteae</taxon>
        <taxon>Corymbia</taxon>
    </lineage>
</organism>
<sequence>MTSSLALDLLCNVLSRLPTISLLQLRPVCREWRDIIDNLHSVTMHATSSGIENIASCHRLLCFDDPQATYLLNPLTRKIIPVSSGSPRQPWWRHWHSIAIGLDHLIGRYNILCEIISTRAEILNQGSWSWRDMASVPSCLRVGGPMFPARSIH</sequence>
<dbReference type="InterPro" id="IPR050796">
    <property type="entry name" value="SCF_F-box_component"/>
</dbReference>
<proteinExistence type="predicted"/>
<dbReference type="InterPro" id="IPR036047">
    <property type="entry name" value="F-box-like_dom_sf"/>
</dbReference>
<gene>
    <name evidence="2" type="ORF">BT93_L0804</name>
</gene>
<reference evidence="2" key="1">
    <citation type="submission" date="2020-05" db="EMBL/GenBank/DDBJ databases">
        <title>WGS assembly of Corymbia citriodora subspecies variegata.</title>
        <authorList>
            <person name="Barry K."/>
            <person name="Hundley H."/>
            <person name="Shu S."/>
            <person name="Jenkins J."/>
            <person name="Grimwood J."/>
            <person name="Baten A."/>
        </authorList>
    </citation>
    <scope>NUCLEOTIDE SEQUENCE</scope>
    <source>
        <strain evidence="2">CV2-018</strain>
    </source>
</reference>
<dbReference type="PANTHER" id="PTHR31672">
    <property type="entry name" value="BNACNNG10540D PROTEIN"/>
    <property type="match status" value="1"/>
</dbReference>
<protein>
    <recommendedName>
        <fullName evidence="1">F-box domain-containing protein</fullName>
    </recommendedName>
</protein>
<comment type="caution">
    <text evidence="2">The sequence shown here is derived from an EMBL/GenBank/DDBJ whole genome shotgun (WGS) entry which is preliminary data.</text>
</comment>